<dbReference type="SUPFAM" id="SSF50677">
    <property type="entry name" value="ValRS/IleRS/LeuRS editing domain"/>
    <property type="match status" value="1"/>
</dbReference>
<dbReference type="Pfam" id="PF00133">
    <property type="entry name" value="tRNA-synt_1"/>
    <property type="match status" value="2"/>
</dbReference>
<dbReference type="PANTHER" id="PTHR11946:SF93">
    <property type="entry name" value="VALINE--TRNA LIGASE, CHLOROPLASTIC_MITOCHONDRIAL 2"/>
    <property type="match status" value="1"/>
</dbReference>
<dbReference type="GO" id="GO:0006438">
    <property type="term" value="P:valyl-tRNA aminoacylation"/>
    <property type="evidence" value="ECO:0007669"/>
    <property type="project" value="InterPro"/>
</dbReference>
<dbReference type="InterPro" id="IPR013155">
    <property type="entry name" value="M/V/L/I-tRNA-synth_anticd-bd"/>
</dbReference>
<keyword evidence="4" id="KW-0067">ATP-binding</keyword>
<evidence type="ECO:0000259" key="9">
    <source>
        <dbReference type="Pfam" id="PF00133"/>
    </source>
</evidence>
<dbReference type="InterPro" id="IPR009008">
    <property type="entry name" value="Val/Leu/Ile-tRNA-synth_edit"/>
</dbReference>
<dbReference type="Pfam" id="PF08264">
    <property type="entry name" value="Anticodon_1"/>
    <property type="match status" value="1"/>
</dbReference>
<dbReference type="Gene3D" id="3.40.50.620">
    <property type="entry name" value="HUPs"/>
    <property type="match status" value="2"/>
</dbReference>
<gene>
    <name evidence="11" type="ORF">UU14_C0043G0002</name>
</gene>
<comment type="caution">
    <text evidence="11">The sequence shown here is derived from an EMBL/GenBank/DDBJ whole genome shotgun (WGS) entry which is preliminary data.</text>
</comment>
<dbReference type="Gene3D" id="3.90.740.10">
    <property type="entry name" value="Valyl/Leucyl/Isoleucyl-tRNA synthetase, editing domain"/>
    <property type="match status" value="1"/>
</dbReference>
<keyword evidence="2 11" id="KW-0436">Ligase</keyword>
<accession>A0A0G0W6I2</accession>
<evidence type="ECO:0000313" key="12">
    <source>
        <dbReference type="Proteomes" id="UP000034664"/>
    </source>
</evidence>
<keyword evidence="5" id="KW-0648">Protein biosynthesis</keyword>
<reference evidence="11 12" key="1">
    <citation type="journal article" date="2015" name="Nature">
        <title>rRNA introns, odd ribosomes, and small enigmatic genomes across a large radiation of phyla.</title>
        <authorList>
            <person name="Brown C.T."/>
            <person name="Hug L.A."/>
            <person name="Thomas B.C."/>
            <person name="Sharon I."/>
            <person name="Castelle C.J."/>
            <person name="Singh A."/>
            <person name="Wilkins M.J."/>
            <person name="Williams K.H."/>
            <person name="Banfield J.F."/>
        </authorList>
    </citation>
    <scope>NUCLEOTIDE SEQUENCE [LARGE SCALE GENOMIC DNA]</scope>
</reference>
<dbReference type="InterPro" id="IPR033705">
    <property type="entry name" value="Anticodon_Ia_Val"/>
</dbReference>
<dbReference type="GO" id="GO:0004832">
    <property type="term" value="F:valine-tRNA ligase activity"/>
    <property type="evidence" value="ECO:0007669"/>
    <property type="project" value="UniProtKB-EC"/>
</dbReference>
<dbReference type="PRINTS" id="PR00986">
    <property type="entry name" value="TRNASYNTHVAL"/>
</dbReference>
<dbReference type="InterPro" id="IPR002300">
    <property type="entry name" value="aa-tRNA-synth_Ia"/>
</dbReference>
<proteinExistence type="predicted"/>
<dbReference type="GO" id="GO:0002161">
    <property type="term" value="F:aminoacyl-tRNA deacylase activity"/>
    <property type="evidence" value="ECO:0007669"/>
    <property type="project" value="InterPro"/>
</dbReference>
<dbReference type="Gene3D" id="1.10.730.10">
    <property type="entry name" value="Isoleucyl-tRNA Synthetase, Domain 1"/>
    <property type="match status" value="1"/>
</dbReference>
<feature type="domain" description="Aminoacyl-tRNA synthetase class Ia" evidence="9">
    <location>
        <begin position="546"/>
        <end position="668"/>
    </location>
</feature>
<dbReference type="SUPFAM" id="SSF52374">
    <property type="entry name" value="Nucleotidylyl transferase"/>
    <property type="match status" value="1"/>
</dbReference>
<dbReference type="NCBIfam" id="NF004349">
    <property type="entry name" value="PRK05729.1"/>
    <property type="match status" value="1"/>
</dbReference>
<evidence type="ECO:0000256" key="8">
    <source>
        <dbReference type="ARBA" id="ARBA00047552"/>
    </source>
</evidence>
<comment type="catalytic activity">
    <reaction evidence="8">
        <text>tRNA(Val) + L-valine + ATP = L-valyl-tRNA(Val) + AMP + diphosphate</text>
        <dbReference type="Rhea" id="RHEA:10704"/>
        <dbReference type="Rhea" id="RHEA-COMP:9672"/>
        <dbReference type="Rhea" id="RHEA-COMP:9708"/>
        <dbReference type="ChEBI" id="CHEBI:30616"/>
        <dbReference type="ChEBI" id="CHEBI:33019"/>
        <dbReference type="ChEBI" id="CHEBI:57762"/>
        <dbReference type="ChEBI" id="CHEBI:78442"/>
        <dbReference type="ChEBI" id="CHEBI:78537"/>
        <dbReference type="ChEBI" id="CHEBI:456215"/>
        <dbReference type="EC" id="6.1.1.9"/>
    </reaction>
</comment>
<evidence type="ECO:0000256" key="2">
    <source>
        <dbReference type="ARBA" id="ARBA00022598"/>
    </source>
</evidence>
<dbReference type="GO" id="GO:0005829">
    <property type="term" value="C:cytosol"/>
    <property type="evidence" value="ECO:0007669"/>
    <property type="project" value="TreeGrafter"/>
</dbReference>
<dbReference type="EMBL" id="LBZM01000043">
    <property type="protein sequence ID" value="KKR70857.1"/>
    <property type="molecule type" value="Genomic_DNA"/>
</dbReference>
<protein>
    <recommendedName>
        <fullName evidence="1">valine--tRNA ligase</fullName>
        <ecNumber evidence="1">6.1.1.9</ecNumber>
    </recommendedName>
    <alternativeName>
        <fullName evidence="7">Valyl-tRNA synthetase</fullName>
    </alternativeName>
</protein>
<evidence type="ECO:0000256" key="5">
    <source>
        <dbReference type="ARBA" id="ARBA00022917"/>
    </source>
</evidence>
<dbReference type="PANTHER" id="PTHR11946">
    <property type="entry name" value="VALYL-TRNA SYNTHETASES"/>
    <property type="match status" value="1"/>
</dbReference>
<evidence type="ECO:0000256" key="1">
    <source>
        <dbReference type="ARBA" id="ARBA00013169"/>
    </source>
</evidence>
<evidence type="ECO:0000256" key="7">
    <source>
        <dbReference type="ARBA" id="ARBA00029936"/>
    </source>
</evidence>
<evidence type="ECO:0000256" key="6">
    <source>
        <dbReference type="ARBA" id="ARBA00023146"/>
    </source>
</evidence>
<dbReference type="PATRIC" id="fig|1618482.3.peg.1145"/>
<evidence type="ECO:0000256" key="3">
    <source>
        <dbReference type="ARBA" id="ARBA00022741"/>
    </source>
</evidence>
<dbReference type="InterPro" id="IPR002303">
    <property type="entry name" value="Valyl-tRNA_ligase"/>
</dbReference>
<dbReference type="InterPro" id="IPR014729">
    <property type="entry name" value="Rossmann-like_a/b/a_fold"/>
</dbReference>
<keyword evidence="3" id="KW-0547">Nucleotide-binding</keyword>
<dbReference type="AlphaFoldDB" id="A0A0G0W6I2"/>
<dbReference type="SUPFAM" id="SSF47323">
    <property type="entry name" value="Anticodon-binding domain of a subclass of class I aminoacyl-tRNA synthetases"/>
    <property type="match status" value="1"/>
</dbReference>
<feature type="domain" description="Methionyl/Valyl/Leucyl/Isoleucyl-tRNA synthetase anticodon-binding" evidence="10">
    <location>
        <begin position="723"/>
        <end position="823"/>
    </location>
</feature>
<organism evidence="11 12">
    <name type="scientific">Candidatus Roizmanbacteria bacterium GW2011_GWB1_40_7</name>
    <dbReference type="NCBI Taxonomy" id="1618482"/>
    <lineage>
        <taxon>Bacteria</taxon>
        <taxon>Candidatus Roizmaniibacteriota</taxon>
    </lineage>
</organism>
<dbReference type="EC" id="6.1.1.9" evidence="1"/>
<dbReference type="Proteomes" id="UP000034664">
    <property type="component" value="Unassembled WGS sequence"/>
</dbReference>
<name>A0A0G0W6I2_9BACT</name>
<dbReference type="GO" id="GO:0005524">
    <property type="term" value="F:ATP binding"/>
    <property type="evidence" value="ECO:0007669"/>
    <property type="project" value="UniProtKB-KW"/>
</dbReference>
<dbReference type="InterPro" id="IPR009080">
    <property type="entry name" value="tRNAsynth_Ia_anticodon-bd"/>
</dbReference>
<evidence type="ECO:0000313" key="11">
    <source>
        <dbReference type="EMBL" id="KKR70857.1"/>
    </source>
</evidence>
<feature type="domain" description="Aminoacyl-tRNA synthetase class Ia" evidence="9">
    <location>
        <begin position="14"/>
        <end position="422"/>
    </location>
</feature>
<sequence>MDKVYNHKDVEERIYKDWEEKGYFKPEINPQGKPYSIILPPTNANGALHFGHAMYVVEDILIRFHRMKGFSALWLPGTDHAGIETQFVFEKKLREQGKSRLDFKREELYEMIKNYVNENRGGIEKQLRRLGFSLDWSREKYTLDNNVIEIVYDTFKKLFADGLAYRAKRLVNYCTFDGTSFSDLEVVHEERKSLLYYIKYGPLVLATTRPETKFGDTAVAVHPNDKRYKKYVGQELEIETVLGKTKIKVIADESVDPEFGTGVVKITPAHDFNDFETGKRHKLPLKQVIGFDGKMNHYAGKFAGLYVKQARKAIVEEMQAKGLIEKIDENYQNRVGLCYKCRNILEPLPLEQWFVRMEPLAKPAIEAVKSKKIKIYPKGFEKRYFQFLENIRDWNISRQIVWGISIPAWFREWKPTKDIVIMGFHQRTEPQVLSGKTKTYRLRDHDFKVGDKFAFENSQTKKIFGYGTIIDIERTVVGKIPLDDRAHGATYKERKELIEAFKFHKPELGVTEKTKAWIYAYSFGFLREGQVHEIYVGEKKPIGEGWIQDKDTFDTWFSSAQWPFSTLMTNCDCKGSGGFFDKFYPTSVMETGYDILPWWVARMAMVGIYRTGKIPFKNILLHGLVNDPLGKKMSKSKGNVVNPLEIVNQYGADAVRFALIYGNATGNDQSLSYPKLEAARKFTNKLWNMARFIEMQKSKIKNQKLENNLTMEQLENIAKHEKDKEMVKKIGELTEKVTEDLEKYNFNYAAEALYESAWHEFADKYIEDVKNRINENSFLILNSSFLILLKLLHPFMPFVTEEIYQRFKFGKSIMIDRWPSFAKASEGKPSL</sequence>
<evidence type="ECO:0000256" key="4">
    <source>
        <dbReference type="ARBA" id="ARBA00022840"/>
    </source>
</evidence>
<keyword evidence="6" id="KW-0030">Aminoacyl-tRNA synthetase</keyword>
<dbReference type="CDD" id="cd07962">
    <property type="entry name" value="Anticodon_Ia_Val"/>
    <property type="match status" value="1"/>
</dbReference>
<evidence type="ECO:0000259" key="10">
    <source>
        <dbReference type="Pfam" id="PF08264"/>
    </source>
</evidence>